<dbReference type="Proteomes" id="UP000008744">
    <property type="component" value="Unassembled WGS sequence"/>
</dbReference>
<evidence type="ECO:0000256" key="2">
    <source>
        <dbReference type="SAM" id="MobiDB-lite"/>
    </source>
</evidence>
<keyword evidence="1" id="KW-0479">Metal-binding</keyword>
<comment type="subcellular location">
    <subcellularLocation>
        <location evidence="1">Membrane</location>
        <topology evidence="1">Lipid-anchor</topology>
        <topology evidence="1">GPI-anchor</topology>
    </subcellularLocation>
</comment>
<dbReference type="GO" id="GO:0070573">
    <property type="term" value="F:metallodipeptidase activity"/>
    <property type="evidence" value="ECO:0007669"/>
    <property type="project" value="InterPro"/>
</dbReference>
<keyword evidence="1" id="KW-0378">Hydrolase</keyword>
<dbReference type="GO" id="GO:0004725">
    <property type="term" value="F:protein tyrosine phosphatase activity"/>
    <property type="evidence" value="ECO:0007669"/>
    <property type="project" value="InterPro"/>
</dbReference>
<sequence>MTAATTAGGAGGAGGKQSKHRSRSSARYDDVEKQQRKSRAIVSIPNTIKLSMLNSGLLSFERIKLEARDENNSLSKTIPNGPIDIRHFLKLCDLRRKFPVLYKLEFQTAAKVESNTCRHAMKKNNQEKNQNPKCIPYDYNRVVLEKVGGLQDSDYVNASYVDSLLKPNAYIVTQGPVLETVVAYWRMVWQENISAIVMLTKTFDFAKVMCHQYWPANMEVHETYGDIHINIVREEQLANFHIRTFRLYKKNEQGETIIREMNRLGMMVDLSHVSKGTMRDALEVSEAPVIFSHSSAYELCNTSRNVQDDILQSLAKNGGLVMVNFYSKFLSCSDNSTVHDAVAHINHIKRVAGIDHVGLGAGYDGINYTPKGLEDVSSYPTLFAELLGGGWTMDELTKLAGGNFLRVMQQVEKLRDDKKTAGVKPYEDHPNFRTDDPYNCTSS</sequence>
<dbReference type="GO" id="GO:0098552">
    <property type="term" value="C:side of membrane"/>
    <property type="evidence" value="ECO:0007669"/>
    <property type="project" value="UniProtKB-KW"/>
</dbReference>
<dbReference type="InterPro" id="IPR029021">
    <property type="entry name" value="Prot-tyrosine_phosphatase-like"/>
</dbReference>
<dbReference type="SUPFAM" id="SSF51556">
    <property type="entry name" value="Metallo-dependent hydrolases"/>
    <property type="match status" value="1"/>
</dbReference>
<evidence type="ECO:0000256" key="1">
    <source>
        <dbReference type="RuleBase" id="RU341113"/>
    </source>
</evidence>
<dbReference type="STRING" id="7234.B4G989"/>
<keyword evidence="5" id="KW-1185">Reference proteome</keyword>
<dbReference type="GO" id="GO:0046872">
    <property type="term" value="F:metal ion binding"/>
    <property type="evidence" value="ECO:0007669"/>
    <property type="project" value="UniProtKB-UniRule"/>
</dbReference>
<dbReference type="Gene3D" id="3.20.20.140">
    <property type="entry name" value="Metal-dependent hydrolases"/>
    <property type="match status" value="1"/>
</dbReference>
<keyword evidence="1" id="KW-0472">Membrane</keyword>
<protein>
    <recommendedName>
        <fullName evidence="1">Dipeptidase</fullName>
        <ecNumber evidence="1">3.4.13.19</ecNumber>
    </recommendedName>
</protein>
<dbReference type="Gene3D" id="3.90.190.10">
    <property type="entry name" value="Protein tyrosine phosphatase superfamily"/>
    <property type="match status" value="1"/>
</dbReference>
<gene>
    <name evidence="4" type="primary">Dper\GL19436</name>
    <name evidence="4" type="ORF">Dper_GL19436</name>
</gene>
<dbReference type="GO" id="GO:0006508">
    <property type="term" value="P:proteolysis"/>
    <property type="evidence" value="ECO:0007669"/>
    <property type="project" value="UniProtKB-KW"/>
</dbReference>
<dbReference type="InterPro" id="IPR000242">
    <property type="entry name" value="PTP_cat"/>
</dbReference>
<dbReference type="OrthoDB" id="6144703at2759"/>
<comment type="subunit">
    <text evidence="1">Homodimer; disulfide-linked.</text>
</comment>
<keyword evidence="1" id="KW-0645">Protease</keyword>
<dbReference type="HOGENOM" id="CLU_618589_0_0_1"/>
<dbReference type="SUPFAM" id="SSF52799">
    <property type="entry name" value="(Phosphotyrosine protein) phosphatases II"/>
    <property type="match status" value="1"/>
</dbReference>
<dbReference type="PhylomeDB" id="B4G989"/>
<dbReference type="PRINTS" id="PR00700">
    <property type="entry name" value="PRTYPHPHTASE"/>
</dbReference>
<comment type="similarity">
    <text evidence="1">Belongs to the metallo-dependent hydrolases superfamily. Peptidase M19 family.</text>
</comment>
<dbReference type="InterPro" id="IPR032466">
    <property type="entry name" value="Metal_Hydrolase"/>
</dbReference>
<proteinExistence type="inferred from homology"/>
<name>B4G989_DROPE</name>
<dbReference type="PROSITE" id="PS51365">
    <property type="entry name" value="RENAL_DIPEPTIDASE_2"/>
    <property type="match status" value="1"/>
</dbReference>
<reference evidence="4 5" key="1">
    <citation type="journal article" date="2007" name="Nature">
        <title>Evolution of genes and genomes on the Drosophila phylogeny.</title>
        <authorList>
            <consortium name="Drosophila 12 Genomes Consortium"/>
            <person name="Clark A.G."/>
            <person name="Eisen M.B."/>
            <person name="Smith D.R."/>
            <person name="Bergman C.M."/>
            <person name="Oliver B."/>
            <person name="Markow T.A."/>
            <person name="Kaufman T.C."/>
            <person name="Kellis M."/>
            <person name="Gelbart W."/>
            <person name="Iyer V.N."/>
            <person name="Pollard D.A."/>
            <person name="Sackton T.B."/>
            <person name="Larracuente A.M."/>
            <person name="Singh N.D."/>
            <person name="Abad J.P."/>
            <person name="Abt D.N."/>
            <person name="Adryan B."/>
            <person name="Aguade M."/>
            <person name="Akashi H."/>
            <person name="Anderson W.W."/>
            <person name="Aquadro C.F."/>
            <person name="Ardell D.H."/>
            <person name="Arguello R."/>
            <person name="Artieri C.G."/>
            <person name="Barbash D.A."/>
            <person name="Barker D."/>
            <person name="Barsanti P."/>
            <person name="Batterham P."/>
            <person name="Batzoglou S."/>
            <person name="Begun D."/>
            <person name="Bhutkar A."/>
            <person name="Blanco E."/>
            <person name="Bosak S.A."/>
            <person name="Bradley R.K."/>
            <person name="Brand A.D."/>
            <person name="Brent M.R."/>
            <person name="Brooks A.N."/>
            <person name="Brown R.H."/>
            <person name="Butlin R.K."/>
            <person name="Caggese C."/>
            <person name="Calvi B.R."/>
            <person name="Bernardo de Carvalho A."/>
            <person name="Caspi A."/>
            <person name="Castrezana S."/>
            <person name="Celniker S.E."/>
            <person name="Chang J.L."/>
            <person name="Chapple C."/>
            <person name="Chatterji S."/>
            <person name="Chinwalla A."/>
            <person name="Civetta A."/>
            <person name="Clifton S.W."/>
            <person name="Comeron J.M."/>
            <person name="Costello J.C."/>
            <person name="Coyne J.A."/>
            <person name="Daub J."/>
            <person name="David R.G."/>
            <person name="Delcher A.L."/>
            <person name="Delehaunty K."/>
            <person name="Do C.B."/>
            <person name="Ebling H."/>
            <person name="Edwards K."/>
            <person name="Eickbush T."/>
            <person name="Evans J.D."/>
            <person name="Filipski A."/>
            <person name="Findeiss S."/>
            <person name="Freyhult E."/>
            <person name="Fulton L."/>
            <person name="Fulton R."/>
            <person name="Garcia A.C."/>
            <person name="Gardiner A."/>
            <person name="Garfield D.A."/>
            <person name="Garvin B.E."/>
            <person name="Gibson G."/>
            <person name="Gilbert D."/>
            <person name="Gnerre S."/>
            <person name="Godfrey J."/>
            <person name="Good R."/>
            <person name="Gotea V."/>
            <person name="Gravely B."/>
            <person name="Greenberg A.J."/>
            <person name="Griffiths-Jones S."/>
            <person name="Gross S."/>
            <person name="Guigo R."/>
            <person name="Gustafson E.A."/>
            <person name="Haerty W."/>
            <person name="Hahn M.W."/>
            <person name="Halligan D.L."/>
            <person name="Halpern A.L."/>
            <person name="Halter G.M."/>
            <person name="Han M.V."/>
            <person name="Heger A."/>
            <person name="Hillier L."/>
            <person name="Hinrichs A.S."/>
            <person name="Holmes I."/>
            <person name="Hoskins R.A."/>
            <person name="Hubisz M.J."/>
            <person name="Hultmark D."/>
            <person name="Huntley M.A."/>
            <person name="Jaffe D.B."/>
            <person name="Jagadeeshan S."/>
            <person name="Jeck W.R."/>
            <person name="Johnson J."/>
            <person name="Jones C.D."/>
            <person name="Jordan W.C."/>
            <person name="Karpen G.H."/>
            <person name="Kataoka E."/>
            <person name="Keightley P.D."/>
            <person name="Kheradpour P."/>
            <person name="Kirkness E.F."/>
            <person name="Koerich L.B."/>
            <person name="Kristiansen K."/>
            <person name="Kudrna D."/>
            <person name="Kulathinal R.J."/>
            <person name="Kumar S."/>
            <person name="Kwok R."/>
            <person name="Lander E."/>
            <person name="Langley C.H."/>
            <person name="Lapoint R."/>
            <person name="Lazzaro B.P."/>
            <person name="Lee S.J."/>
            <person name="Levesque L."/>
            <person name="Li R."/>
            <person name="Lin C.F."/>
            <person name="Lin M.F."/>
            <person name="Lindblad-Toh K."/>
            <person name="Llopart A."/>
            <person name="Long M."/>
            <person name="Low L."/>
            <person name="Lozovsky E."/>
            <person name="Lu J."/>
            <person name="Luo M."/>
            <person name="Machado C.A."/>
            <person name="Makalowski W."/>
            <person name="Marzo M."/>
            <person name="Matsuda M."/>
            <person name="Matzkin L."/>
            <person name="McAllister B."/>
            <person name="McBride C.S."/>
            <person name="McKernan B."/>
            <person name="McKernan K."/>
            <person name="Mendez-Lago M."/>
            <person name="Minx P."/>
            <person name="Mollenhauer M.U."/>
            <person name="Montooth K."/>
            <person name="Mount S.M."/>
            <person name="Mu X."/>
            <person name="Myers E."/>
            <person name="Negre B."/>
            <person name="Newfeld S."/>
            <person name="Nielsen R."/>
            <person name="Noor M.A."/>
            <person name="O'Grady P."/>
            <person name="Pachter L."/>
            <person name="Papaceit M."/>
            <person name="Parisi M.J."/>
            <person name="Parisi M."/>
            <person name="Parts L."/>
            <person name="Pedersen J.S."/>
            <person name="Pesole G."/>
            <person name="Phillippy A.M."/>
            <person name="Ponting C.P."/>
            <person name="Pop M."/>
            <person name="Porcelli D."/>
            <person name="Powell J.R."/>
            <person name="Prohaska S."/>
            <person name="Pruitt K."/>
            <person name="Puig M."/>
            <person name="Quesneville H."/>
            <person name="Ram K.R."/>
            <person name="Rand D."/>
            <person name="Rasmussen M.D."/>
            <person name="Reed L.K."/>
            <person name="Reenan R."/>
            <person name="Reily A."/>
            <person name="Remington K.A."/>
            <person name="Rieger T.T."/>
            <person name="Ritchie M.G."/>
            <person name="Robin C."/>
            <person name="Rogers Y.H."/>
            <person name="Rohde C."/>
            <person name="Rozas J."/>
            <person name="Rubenfield M.J."/>
            <person name="Ruiz A."/>
            <person name="Russo S."/>
            <person name="Salzberg S.L."/>
            <person name="Sanchez-Gracia A."/>
            <person name="Saranga D.J."/>
            <person name="Sato H."/>
            <person name="Schaeffer S.W."/>
            <person name="Schatz M.C."/>
            <person name="Schlenke T."/>
            <person name="Schwartz R."/>
            <person name="Segarra C."/>
            <person name="Singh R.S."/>
            <person name="Sirot L."/>
            <person name="Sirota M."/>
            <person name="Sisneros N.B."/>
            <person name="Smith C.D."/>
            <person name="Smith T.F."/>
            <person name="Spieth J."/>
            <person name="Stage D.E."/>
            <person name="Stark A."/>
            <person name="Stephan W."/>
            <person name="Strausberg R.L."/>
            <person name="Strempel S."/>
            <person name="Sturgill D."/>
            <person name="Sutton G."/>
            <person name="Sutton G.G."/>
            <person name="Tao W."/>
            <person name="Teichmann S."/>
            <person name="Tobari Y.N."/>
            <person name="Tomimura Y."/>
            <person name="Tsolas J.M."/>
            <person name="Valente V.L."/>
            <person name="Venter E."/>
            <person name="Venter J.C."/>
            <person name="Vicario S."/>
            <person name="Vieira F.G."/>
            <person name="Vilella A.J."/>
            <person name="Villasante A."/>
            <person name="Walenz B."/>
            <person name="Wang J."/>
            <person name="Wasserman M."/>
            <person name="Watts T."/>
            <person name="Wilson D."/>
            <person name="Wilson R.K."/>
            <person name="Wing R.A."/>
            <person name="Wolfner M.F."/>
            <person name="Wong A."/>
            <person name="Wong G.K."/>
            <person name="Wu C.I."/>
            <person name="Wu G."/>
            <person name="Yamamoto D."/>
            <person name="Yang H.P."/>
            <person name="Yang S.P."/>
            <person name="Yorke J.A."/>
            <person name="Yoshida K."/>
            <person name="Zdobnov E."/>
            <person name="Zhang P."/>
            <person name="Zhang Y."/>
            <person name="Zimin A.V."/>
            <person name="Baldwin J."/>
            <person name="Abdouelleil A."/>
            <person name="Abdulkadir J."/>
            <person name="Abebe A."/>
            <person name="Abera B."/>
            <person name="Abreu J."/>
            <person name="Acer S.C."/>
            <person name="Aftuck L."/>
            <person name="Alexander A."/>
            <person name="An P."/>
            <person name="Anderson E."/>
            <person name="Anderson S."/>
            <person name="Arachi H."/>
            <person name="Azer M."/>
            <person name="Bachantsang P."/>
            <person name="Barry A."/>
            <person name="Bayul T."/>
            <person name="Berlin A."/>
            <person name="Bessette D."/>
            <person name="Bloom T."/>
            <person name="Blye J."/>
            <person name="Boguslavskiy L."/>
            <person name="Bonnet C."/>
            <person name="Boukhgalter B."/>
            <person name="Bourzgui I."/>
            <person name="Brown A."/>
            <person name="Cahill P."/>
            <person name="Channer S."/>
            <person name="Cheshatsang Y."/>
            <person name="Chuda L."/>
            <person name="Citroen M."/>
            <person name="Collymore A."/>
            <person name="Cooke P."/>
            <person name="Costello M."/>
            <person name="D'Aco K."/>
            <person name="Daza R."/>
            <person name="De Haan G."/>
            <person name="DeGray S."/>
            <person name="DeMaso C."/>
            <person name="Dhargay N."/>
            <person name="Dooley K."/>
            <person name="Dooley E."/>
            <person name="Doricent M."/>
            <person name="Dorje P."/>
            <person name="Dorjee K."/>
            <person name="Dupes A."/>
            <person name="Elong R."/>
            <person name="Falk J."/>
            <person name="Farina A."/>
            <person name="Faro S."/>
            <person name="Ferguson D."/>
            <person name="Fisher S."/>
            <person name="Foley C.D."/>
            <person name="Franke A."/>
            <person name="Friedrich D."/>
            <person name="Gadbois L."/>
            <person name="Gearin G."/>
            <person name="Gearin C.R."/>
            <person name="Giannoukos G."/>
            <person name="Goode T."/>
            <person name="Graham J."/>
            <person name="Grandbois E."/>
            <person name="Grewal S."/>
            <person name="Gyaltsen K."/>
            <person name="Hafez N."/>
            <person name="Hagos B."/>
            <person name="Hall J."/>
            <person name="Henson C."/>
            <person name="Hollinger A."/>
            <person name="Honan T."/>
            <person name="Huard M.D."/>
            <person name="Hughes L."/>
            <person name="Hurhula B."/>
            <person name="Husby M.E."/>
            <person name="Kamat A."/>
            <person name="Kanga B."/>
            <person name="Kashin S."/>
            <person name="Khazanovich D."/>
            <person name="Kisner P."/>
            <person name="Lance K."/>
            <person name="Lara M."/>
            <person name="Lee W."/>
            <person name="Lennon N."/>
            <person name="Letendre F."/>
            <person name="LeVine R."/>
            <person name="Lipovsky A."/>
            <person name="Liu X."/>
            <person name="Liu J."/>
            <person name="Liu S."/>
            <person name="Lokyitsang T."/>
            <person name="Lokyitsang Y."/>
            <person name="Lubonja R."/>
            <person name="Lui A."/>
            <person name="MacDonald P."/>
            <person name="Magnisalis V."/>
            <person name="Maru K."/>
            <person name="Matthews C."/>
            <person name="McCusker W."/>
            <person name="McDonough S."/>
            <person name="Mehta T."/>
            <person name="Meldrim J."/>
            <person name="Meneus L."/>
            <person name="Mihai O."/>
            <person name="Mihalev A."/>
            <person name="Mihova T."/>
            <person name="Mittelman R."/>
            <person name="Mlenga V."/>
            <person name="Montmayeur A."/>
            <person name="Mulrain L."/>
            <person name="Navidi A."/>
            <person name="Naylor J."/>
            <person name="Negash T."/>
            <person name="Nguyen T."/>
            <person name="Nguyen N."/>
            <person name="Nicol R."/>
            <person name="Norbu C."/>
            <person name="Norbu N."/>
            <person name="Novod N."/>
            <person name="O'Neill B."/>
            <person name="Osman S."/>
            <person name="Markiewicz E."/>
            <person name="Oyono O.L."/>
            <person name="Patti C."/>
            <person name="Phunkhang P."/>
            <person name="Pierre F."/>
            <person name="Priest M."/>
            <person name="Raghuraman S."/>
            <person name="Rege F."/>
            <person name="Reyes R."/>
            <person name="Rise C."/>
            <person name="Rogov P."/>
            <person name="Ross K."/>
            <person name="Ryan E."/>
            <person name="Settipalli S."/>
            <person name="Shea T."/>
            <person name="Sherpa N."/>
            <person name="Shi L."/>
            <person name="Shih D."/>
            <person name="Sparrow T."/>
            <person name="Spaulding J."/>
            <person name="Stalker J."/>
            <person name="Stange-Thomann N."/>
            <person name="Stavropoulos S."/>
            <person name="Stone C."/>
            <person name="Strader C."/>
            <person name="Tesfaye S."/>
            <person name="Thomson T."/>
            <person name="Thoulutsang Y."/>
            <person name="Thoulutsang D."/>
            <person name="Topham K."/>
            <person name="Topping I."/>
            <person name="Tsamla T."/>
            <person name="Vassiliev H."/>
            <person name="Vo A."/>
            <person name="Wangchuk T."/>
            <person name="Wangdi T."/>
            <person name="Weiand M."/>
            <person name="Wilkinson J."/>
            <person name="Wilson A."/>
            <person name="Yadav S."/>
            <person name="Young G."/>
            <person name="Yu Q."/>
            <person name="Zembek L."/>
            <person name="Zhong D."/>
            <person name="Zimmer A."/>
            <person name="Zwirko Z."/>
            <person name="Jaffe D.B."/>
            <person name="Alvarez P."/>
            <person name="Brockman W."/>
            <person name="Butler J."/>
            <person name="Chin C."/>
            <person name="Gnerre S."/>
            <person name="Grabherr M."/>
            <person name="Kleber M."/>
            <person name="Mauceli E."/>
            <person name="MacCallum I."/>
        </authorList>
    </citation>
    <scope>NUCLEOTIDE SEQUENCE [LARGE SCALE GENOMIC DNA]</scope>
    <source>
        <strain evidence="5">MSH-3 / Tucson 14011-0111.49</strain>
    </source>
</reference>
<feature type="region of interest" description="Disordered" evidence="2">
    <location>
        <begin position="1"/>
        <end position="36"/>
    </location>
</feature>
<keyword evidence="1" id="KW-0449">Lipoprotein</keyword>
<dbReference type="PANTHER" id="PTHR10443">
    <property type="entry name" value="MICROSOMAL DIPEPTIDASE"/>
    <property type="match status" value="1"/>
</dbReference>
<organism evidence="5">
    <name type="scientific">Drosophila persimilis</name>
    <name type="common">Fruit fly</name>
    <dbReference type="NCBI Taxonomy" id="7234"/>
    <lineage>
        <taxon>Eukaryota</taxon>
        <taxon>Metazoa</taxon>
        <taxon>Ecdysozoa</taxon>
        <taxon>Arthropoda</taxon>
        <taxon>Hexapoda</taxon>
        <taxon>Insecta</taxon>
        <taxon>Pterygota</taxon>
        <taxon>Neoptera</taxon>
        <taxon>Endopterygota</taxon>
        <taxon>Diptera</taxon>
        <taxon>Brachycera</taxon>
        <taxon>Muscomorpha</taxon>
        <taxon>Ephydroidea</taxon>
        <taxon>Drosophilidae</taxon>
        <taxon>Drosophila</taxon>
        <taxon>Sophophora</taxon>
    </lineage>
</organism>
<keyword evidence="1" id="KW-1015">Disulfide bond</keyword>
<dbReference type="eggNOG" id="KOG4228">
    <property type="taxonomic scope" value="Eukaryota"/>
</dbReference>
<feature type="domain" description="Tyrosine-protein phosphatase" evidence="3">
    <location>
        <begin position="94"/>
        <end position="264"/>
    </location>
</feature>
<accession>B4G989</accession>
<dbReference type="eggNOG" id="KOG4127">
    <property type="taxonomic scope" value="Eukaryota"/>
</dbReference>
<dbReference type="Pfam" id="PF01244">
    <property type="entry name" value="Peptidase_M19"/>
    <property type="match status" value="1"/>
</dbReference>
<feature type="region of interest" description="Disordered" evidence="2">
    <location>
        <begin position="418"/>
        <end position="443"/>
    </location>
</feature>
<evidence type="ECO:0000259" key="3">
    <source>
        <dbReference type="PROSITE" id="PS50055"/>
    </source>
</evidence>
<dbReference type="EC" id="3.4.13.19" evidence="1"/>
<keyword evidence="1" id="KW-0325">Glycoprotein</keyword>
<comment type="cofactor">
    <cofactor evidence="1">
        <name>Zn(2+)</name>
        <dbReference type="ChEBI" id="CHEBI:29105"/>
    </cofactor>
</comment>
<feature type="compositionally biased region" description="Basic and acidic residues" evidence="2">
    <location>
        <begin position="26"/>
        <end position="35"/>
    </location>
</feature>
<keyword evidence="1" id="KW-0336">GPI-anchor</keyword>
<dbReference type="PROSITE" id="PS50055">
    <property type="entry name" value="TYR_PHOSPHATASE_PTP"/>
    <property type="match status" value="1"/>
</dbReference>
<evidence type="ECO:0000313" key="4">
    <source>
        <dbReference type="EMBL" id="EDW28919.1"/>
    </source>
</evidence>
<dbReference type="MEROPS" id="M19.A02"/>
<keyword evidence="1" id="KW-0482">Metalloprotease</keyword>
<feature type="compositionally biased region" description="Basic and acidic residues" evidence="2">
    <location>
        <begin position="418"/>
        <end position="436"/>
    </location>
</feature>
<dbReference type="PANTHER" id="PTHR10443:SF47">
    <property type="entry name" value="DIPEPTIDASE"/>
    <property type="match status" value="1"/>
</dbReference>
<dbReference type="InterPro" id="IPR008257">
    <property type="entry name" value="Pept_M19"/>
</dbReference>
<dbReference type="AlphaFoldDB" id="B4G989"/>
<evidence type="ECO:0000313" key="5">
    <source>
        <dbReference type="Proteomes" id="UP000008744"/>
    </source>
</evidence>
<comment type="catalytic activity">
    <reaction evidence="1">
        <text>an L-aminoacyl-L-amino acid + H2O = 2 an L-alpha-amino acid</text>
        <dbReference type="Rhea" id="RHEA:48940"/>
        <dbReference type="ChEBI" id="CHEBI:15377"/>
        <dbReference type="ChEBI" id="CHEBI:59869"/>
        <dbReference type="ChEBI" id="CHEBI:77460"/>
        <dbReference type="EC" id="3.4.13.19"/>
    </reaction>
</comment>
<dbReference type="SMART" id="SM00194">
    <property type="entry name" value="PTPc"/>
    <property type="match status" value="1"/>
</dbReference>
<keyword evidence="1" id="KW-0862">Zinc</keyword>
<keyword evidence="1" id="KW-0224">Dipeptidase</keyword>
<dbReference type="EMBL" id="CH479180">
    <property type="protein sequence ID" value="EDW28919.1"/>
    <property type="molecule type" value="Genomic_DNA"/>
</dbReference>